<reference evidence="2" key="2">
    <citation type="submission" date="2017-06" db="EMBL/GenBank/DDBJ databases">
        <title>WGS assembly of Brachypodium distachyon.</title>
        <authorList>
            <consortium name="The International Brachypodium Initiative"/>
            <person name="Lucas S."/>
            <person name="Harmon-Smith M."/>
            <person name="Lail K."/>
            <person name="Tice H."/>
            <person name="Grimwood J."/>
            <person name="Bruce D."/>
            <person name="Barry K."/>
            <person name="Shu S."/>
            <person name="Lindquist E."/>
            <person name="Wang M."/>
            <person name="Pitluck S."/>
            <person name="Vogel J.P."/>
            <person name="Garvin D.F."/>
            <person name="Mockler T.C."/>
            <person name="Schmutz J."/>
            <person name="Rokhsar D."/>
            <person name="Bevan M.W."/>
        </authorList>
    </citation>
    <scope>NUCLEOTIDE SEQUENCE</scope>
    <source>
        <strain evidence="2">Bd21</strain>
    </source>
</reference>
<organism evidence="2">
    <name type="scientific">Brachypodium distachyon</name>
    <name type="common">Purple false brome</name>
    <name type="synonym">Trachynia distachya</name>
    <dbReference type="NCBI Taxonomy" id="15368"/>
    <lineage>
        <taxon>Eukaryota</taxon>
        <taxon>Viridiplantae</taxon>
        <taxon>Streptophyta</taxon>
        <taxon>Embryophyta</taxon>
        <taxon>Tracheophyta</taxon>
        <taxon>Spermatophyta</taxon>
        <taxon>Magnoliopsida</taxon>
        <taxon>Liliopsida</taxon>
        <taxon>Poales</taxon>
        <taxon>Poaceae</taxon>
        <taxon>BOP clade</taxon>
        <taxon>Pooideae</taxon>
        <taxon>Stipodae</taxon>
        <taxon>Brachypodieae</taxon>
        <taxon>Brachypodium</taxon>
    </lineage>
</organism>
<reference evidence="3" key="3">
    <citation type="submission" date="2018-08" db="UniProtKB">
        <authorList>
            <consortium name="EnsemblPlants"/>
        </authorList>
    </citation>
    <scope>IDENTIFICATION</scope>
    <source>
        <strain evidence="3">cv. Bd21</strain>
    </source>
</reference>
<dbReference type="InParanoid" id="A0A2K2D934"/>
<sequence>GAIQPVDDTRGDGVGGPVRGSAPAASPPHHRASAWCSSRPAPRALQEEGCYLVRRAHMAMEHPRLFSSGSKHPCKFNPGNKKHKEGANRLPQRLEDHFARIEIALEKEVHDWREMRKLLAQSKEVNNKGDKVTVGLFALFVAALFGGEALRG</sequence>
<proteinExistence type="predicted"/>
<name>A0A2K2D934_BRADI</name>
<feature type="region of interest" description="Disordered" evidence="1">
    <location>
        <begin position="1"/>
        <end position="37"/>
    </location>
</feature>
<feature type="non-terminal residue" evidence="2">
    <location>
        <position position="1"/>
    </location>
</feature>
<keyword evidence="4" id="KW-1185">Reference proteome</keyword>
<evidence type="ECO:0000313" key="4">
    <source>
        <dbReference type="Proteomes" id="UP000008810"/>
    </source>
</evidence>
<dbReference type="Gramene" id="PNT70798">
    <property type="protein sequence ID" value="PNT70798"/>
    <property type="gene ID" value="BRADI_2g18325v3"/>
</dbReference>
<evidence type="ECO:0000313" key="3">
    <source>
        <dbReference type="EnsemblPlants" id="PNT70798"/>
    </source>
</evidence>
<dbReference type="AlphaFoldDB" id="A0A2K2D934"/>
<dbReference type="EnsemblPlants" id="PNT70798">
    <property type="protein sequence ID" value="PNT70798"/>
    <property type="gene ID" value="BRADI_2g18325v3"/>
</dbReference>
<dbReference type="EMBL" id="CM000881">
    <property type="protein sequence ID" value="PNT70798.1"/>
    <property type="molecule type" value="Genomic_DNA"/>
</dbReference>
<dbReference type="Proteomes" id="UP000008810">
    <property type="component" value="Chromosome 2"/>
</dbReference>
<feature type="region of interest" description="Disordered" evidence="1">
    <location>
        <begin position="63"/>
        <end position="87"/>
    </location>
</feature>
<reference evidence="2 3" key="1">
    <citation type="journal article" date="2010" name="Nature">
        <title>Genome sequencing and analysis of the model grass Brachypodium distachyon.</title>
        <authorList>
            <consortium name="International Brachypodium Initiative"/>
        </authorList>
    </citation>
    <scope>NUCLEOTIDE SEQUENCE [LARGE SCALE GENOMIC DNA]</scope>
    <source>
        <strain evidence="2 3">Bd21</strain>
    </source>
</reference>
<evidence type="ECO:0000256" key="1">
    <source>
        <dbReference type="SAM" id="MobiDB-lite"/>
    </source>
</evidence>
<protein>
    <submittedName>
        <fullName evidence="2 3">Uncharacterized protein</fullName>
    </submittedName>
</protein>
<accession>A0A2K2D934</accession>
<evidence type="ECO:0000313" key="2">
    <source>
        <dbReference type="EMBL" id="PNT70798.1"/>
    </source>
</evidence>
<gene>
    <name evidence="2" type="ORF">BRADI_2g18325v3</name>
</gene>